<comment type="caution">
    <text evidence="1">The sequence shown here is derived from an EMBL/GenBank/DDBJ whole genome shotgun (WGS) entry which is preliminary data.</text>
</comment>
<dbReference type="RefSeq" id="WP_380840712.1">
    <property type="nucleotide sequence ID" value="NZ_JBHSFP010000008.1"/>
</dbReference>
<evidence type="ECO:0000313" key="1">
    <source>
        <dbReference type="EMBL" id="MFC4531998.1"/>
    </source>
</evidence>
<reference evidence="2" key="1">
    <citation type="journal article" date="2019" name="Int. J. Syst. Evol. Microbiol.">
        <title>The Global Catalogue of Microorganisms (GCM) 10K type strain sequencing project: providing services to taxonomists for standard genome sequencing and annotation.</title>
        <authorList>
            <consortium name="The Broad Institute Genomics Platform"/>
            <consortium name="The Broad Institute Genome Sequencing Center for Infectious Disease"/>
            <person name="Wu L."/>
            <person name="Ma J."/>
        </authorList>
    </citation>
    <scope>NUCLEOTIDE SEQUENCE [LARGE SCALE GENOMIC DNA]</scope>
    <source>
        <strain evidence="2">CGMCC 4.7132</strain>
    </source>
</reference>
<evidence type="ECO:0000313" key="2">
    <source>
        <dbReference type="Proteomes" id="UP001596004"/>
    </source>
</evidence>
<dbReference type="Proteomes" id="UP001596004">
    <property type="component" value="Unassembled WGS sequence"/>
</dbReference>
<organism evidence="1 2">
    <name type="scientific">Sphaerisporangium dianthi</name>
    <dbReference type="NCBI Taxonomy" id="1436120"/>
    <lineage>
        <taxon>Bacteria</taxon>
        <taxon>Bacillati</taxon>
        <taxon>Actinomycetota</taxon>
        <taxon>Actinomycetes</taxon>
        <taxon>Streptosporangiales</taxon>
        <taxon>Streptosporangiaceae</taxon>
        <taxon>Sphaerisporangium</taxon>
    </lineage>
</organism>
<dbReference type="EMBL" id="JBHSFP010000008">
    <property type="protein sequence ID" value="MFC4531998.1"/>
    <property type="molecule type" value="Genomic_DNA"/>
</dbReference>
<sequence>MDPASEKATPKKRLALKRETVRNLNDPILTTQGWSLWTCEETADLGPREGEGEQGR</sequence>
<keyword evidence="2" id="KW-1185">Reference proteome</keyword>
<gene>
    <name evidence="1" type="ORF">ACFO60_14585</name>
</gene>
<name>A0ABV9CI75_9ACTN</name>
<accession>A0ABV9CI75</accession>
<protein>
    <submittedName>
        <fullName evidence="1">Uncharacterized protein</fullName>
    </submittedName>
</protein>
<proteinExistence type="predicted"/>